<comment type="caution">
    <text evidence="1">The sequence shown here is derived from an EMBL/GenBank/DDBJ whole genome shotgun (WGS) entry which is preliminary data.</text>
</comment>
<sequence length="203" mass="22999">MPLSQDTFDPSVEQPRMRAWLHQVLAKLWGGAGYLPERLREEERSIPALTLGALANVYILALTHHRTCQSLWEEDGALQICWTTNEEVLSGQMCFDAQMGLQGLLGIDCSVDEQQPRCDIVRFRELGGRENDDMATKLSNFIVDLERRFELAKQLIERPGQDVASLEMLKQKKRSINNAIRLPIAGFVREHQLHAGECCGSDH</sequence>
<name>A0A8H7NMW2_BIOOC</name>
<dbReference type="AlphaFoldDB" id="A0A8H7NMW2"/>
<evidence type="ECO:0000313" key="1">
    <source>
        <dbReference type="EMBL" id="KAF9758658.1"/>
    </source>
</evidence>
<dbReference type="EMBL" id="JADCTT010000001">
    <property type="protein sequence ID" value="KAF9758658.1"/>
    <property type="molecule type" value="Genomic_DNA"/>
</dbReference>
<accession>A0A8H7NMW2</accession>
<protein>
    <submittedName>
        <fullName evidence="1">Uncharacterized protein</fullName>
    </submittedName>
</protein>
<proteinExistence type="predicted"/>
<reference evidence="1" key="1">
    <citation type="submission" date="2020-10" db="EMBL/GenBank/DDBJ databases">
        <title>High-Quality Genome Resource of Clonostachys rosea strain S41 by Oxford Nanopore Long-Read Sequencing.</title>
        <authorList>
            <person name="Wang H."/>
        </authorList>
    </citation>
    <scope>NUCLEOTIDE SEQUENCE</scope>
    <source>
        <strain evidence="1">S41</strain>
    </source>
</reference>
<dbReference type="Proteomes" id="UP000616885">
    <property type="component" value="Unassembled WGS sequence"/>
</dbReference>
<organism evidence="1 2">
    <name type="scientific">Bionectria ochroleuca</name>
    <name type="common">Gliocladium roseum</name>
    <dbReference type="NCBI Taxonomy" id="29856"/>
    <lineage>
        <taxon>Eukaryota</taxon>
        <taxon>Fungi</taxon>
        <taxon>Dikarya</taxon>
        <taxon>Ascomycota</taxon>
        <taxon>Pezizomycotina</taxon>
        <taxon>Sordariomycetes</taxon>
        <taxon>Hypocreomycetidae</taxon>
        <taxon>Hypocreales</taxon>
        <taxon>Bionectriaceae</taxon>
        <taxon>Clonostachys</taxon>
    </lineage>
</organism>
<evidence type="ECO:0000313" key="2">
    <source>
        <dbReference type="Proteomes" id="UP000616885"/>
    </source>
</evidence>
<gene>
    <name evidence="1" type="ORF">IM811_000352</name>
</gene>